<gene>
    <name evidence="7" type="ORF">DSY97_03565</name>
</gene>
<dbReference type="PANTHER" id="PTHR43668">
    <property type="entry name" value="ALLANTOINASE"/>
    <property type="match status" value="1"/>
</dbReference>
<dbReference type="GO" id="GO:0004151">
    <property type="term" value="F:dihydroorotase activity"/>
    <property type="evidence" value="ECO:0007669"/>
    <property type="project" value="UniProtKB-EC"/>
</dbReference>
<comment type="similarity">
    <text evidence="3">Belongs to the metallo-dependent hydrolases superfamily. DHOase family. Class I DHOase subfamily.</text>
</comment>
<dbReference type="Gene3D" id="3.20.20.140">
    <property type="entry name" value="Metal-dependent hydrolases"/>
    <property type="match status" value="1"/>
</dbReference>
<dbReference type="PANTHER" id="PTHR43668:SF4">
    <property type="entry name" value="ALLANTOINASE"/>
    <property type="match status" value="1"/>
</dbReference>
<evidence type="ECO:0000256" key="3">
    <source>
        <dbReference type="ARBA" id="ARBA00010286"/>
    </source>
</evidence>
<keyword evidence="4" id="KW-0479">Metal-binding</keyword>
<keyword evidence="5 7" id="KW-0378">Hydrolase</keyword>
<sequence length="436" mass="48112">MKTALTIRNAEVVLPVRTERTDVSVISGRICAIGNEIPDVGEVIDADGLFLLPGIIDPQVHFREPGADHKEDLHSGSCAAAAGGVTSFLDMPNNTPPVITRQRMQGKKQLAAEKSVVNYGFFMGATPDNLEELNAVENVCGIKIFMGSSTGDLLVDDPDVLEKIFANGSRLIAVHAEDESVLQANKALFKDISDVRIHTLLRNESAALRATKLAVRFSLKYRRRLHILHLTTEDECDFLRTLPREHRISTEVCPQHFTLTAPECYEQLGTLAQMNPPLRTKRHADALWQALKDGIIDCIATDHAPHTLAEKDQPYGKAPAGMPGVETSLALMLDRVNRNVCTLQEVVYWMSESPAKLYAMQGKGRIEVGQDADLVLVDMSLKKTVTNGELQTRVNWSPYHGMELKGWPVQTIVNGQTVFLNGEVDKSVRGREISFA</sequence>
<dbReference type="InterPro" id="IPR002195">
    <property type="entry name" value="Dihydroorotase_CS"/>
</dbReference>
<accession>A0A432G9S9</accession>
<protein>
    <submittedName>
        <fullName evidence="7">Dihydroorotase</fullName>
        <ecNumber evidence="7">3.5.2.3</ecNumber>
    </submittedName>
</protein>
<evidence type="ECO:0000256" key="5">
    <source>
        <dbReference type="ARBA" id="ARBA00022801"/>
    </source>
</evidence>
<dbReference type="InterPro" id="IPR032466">
    <property type="entry name" value="Metal_Hydrolase"/>
</dbReference>
<evidence type="ECO:0000259" key="6">
    <source>
        <dbReference type="Pfam" id="PF01979"/>
    </source>
</evidence>
<name>A0A432G9S9_9DELT</name>
<comment type="function">
    <text evidence="2">Catalyzes the reversible cyclization of carbamoyl aspartate to dihydroorotate.</text>
</comment>
<dbReference type="InterPro" id="IPR011059">
    <property type="entry name" value="Metal-dep_hydrolase_composite"/>
</dbReference>
<dbReference type="SUPFAM" id="SSF51556">
    <property type="entry name" value="Metallo-dependent hydrolases"/>
    <property type="match status" value="1"/>
</dbReference>
<dbReference type="NCBIfam" id="TIGR00857">
    <property type="entry name" value="pyrC_multi"/>
    <property type="match status" value="1"/>
</dbReference>
<dbReference type="InterPro" id="IPR050138">
    <property type="entry name" value="DHOase/Allantoinase_Hydrolase"/>
</dbReference>
<evidence type="ECO:0000256" key="1">
    <source>
        <dbReference type="ARBA" id="ARBA00001947"/>
    </source>
</evidence>
<dbReference type="GO" id="GO:0005737">
    <property type="term" value="C:cytoplasm"/>
    <property type="evidence" value="ECO:0007669"/>
    <property type="project" value="TreeGrafter"/>
</dbReference>
<evidence type="ECO:0000256" key="4">
    <source>
        <dbReference type="ARBA" id="ARBA00022723"/>
    </source>
</evidence>
<reference evidence="7 8" key="1">
    <citation type="submission" date="2018-06" db="EMBL/GenBank/DDBJ databases">
        <title>Combined omics and stable isotope probing to characterize newly discovered Mariana Back-Arc vent microbial communities.</title>
        <authorList>
            <person name="Trembath-Reichert E."/>
            <person name="Huber J.A."/>
        </authorList>
    </citation>
    <scope>NUCLEOTIDE SEQUENCE [LARGE SCALE GENOMIC DNA]</scope>
    <source>
        <strain evidence="7">MAG 63_1</strain>
    </source>
</reference>
<evidence type="ECO:0000313" key="8">
    <source>
        <dbReference type="Proteomes" id="UP000286801"/>
    </source>
</evidence>
<comment type="cofactor">
    <cofactor evidence="1">
        <name>Zn(2+)</name>
        <dbReference type="ChEBI" id="CHEBI:29105"/>
    </cofactor>
</comment>
<evidence type="ECO:0000256" key="2">
    <source>
        <dbReference type="ARBA" id="ARBA00002368"/>
    </source>
</evidence>
<evidence type="ECO:0000313" key="7">
    <source>
        <dbReference type="EMBL" id="RTZ80328.1"/>
    </source>
</evidence>
<comment type="caution">
    <text evidence="7">The sequence shown here is derived from an EMBL/GenBank/DDBJ whole genome shotgun (WGS) entry which is preliminary data.</text>
</comment>
<dbReference type="GO" id="GO:0046872">
    <property type="term" value="F:metal ion binding"/>
    <property type="evidence" value="ECO:0007669"/>
    <property type="project" value="UniProtKB-KW"/>
</dbReference>
<dbReference type="NCBIfam" id="NF006559">
    <property type="entry name" value="PRK09060.1"/>
    <property type="match status" value="1"/>
</dbReference>
<dbReference type="Gene3D" id="2.30.40.10">
    <property type="entry name" value="Urease, subunit C, domain 1"/>
    <property type="match status" value="1"/>
</dbReference>
<dbReference type="Proteomes" id="UP000286801">
    <property type="component" value="Unassembled WGS sequence"/>
</dbReference>
<dbReference type="EMBL" id="QNZL01000093">
    <property type="protein sequence ID" value="RTZ80328.1"/>
    <property type="molecule type" value="Genomic_DNA"/>
</dbReference>
<dbReference type="NCBIfam" id="NF005751">
    <property type="entry name" value="PRK07575.1"/>
    <property type="match status" value="1"/>
</dbReference>
<dbReference type="Pfam" id="PF01979">
    <property type="entry name" value="Amidohydro_1"/>
    <property type="match status" value="1"/>
</dbReference>
<organism evidence="7 8">
    <name type="scientific">SAR324 cluster bacterium</name>
    <dbReference type="NCBI Taxonomy" id="2024889"/>
    <lineage>
        <taxon>Bacteria</taxon>
        <taxon>Deltaproteobacteria</taxon>
        <taxon>SAR324 cluster</taxon>
    </lineage>
</organism>
<dbReference type="InterPro" id="IPR006680">
    <property type="entry name" value="Amidohydro-rel"/>
</dbReference>
<dbReference type="CDD" id="cd01318">
    <property type="entry name" value="DHOase_IIb"/>
    <property type="match status" value="1"/>
</dbReference>
<dbReference type="GO" id="GO:0004038">
    <property type="term" value="F:allantoinase activity"/>
    <property type="evidence" value="ECO:0007669"/>
    <property type="project" value="TreeGrafter"/>
</dbReference>
<dbReference type="GO" id="GO:0006145">
    <property type="term" value="P:purine nucleobase catabolic process"/>
    <property type="evidence" value="ECO:0007669"/>
    <property type="project" value="TreeGrafter"/>
</dbReference>
<dbReference type="EC" id="3.5.2.3" evidence="7"/>
<dbReference type="PROSITE" id="PS00483">
    <property type="entry name" value="DIHYDROOROTASE_2"/>
    <property type="match status" value="1"/>
</dbReference>
<dbReference type="AlphaFoldDB" id="A0A432G9S9"/>
<feature type="domain" description="Amidohydrolase-related" evidence="6">
    <location>
        <begin position="50"/>
        <end position="418"/>
    </location>
</feature>
<proteinExistence type="inferred from homology"/>
<dbReference type="SUPFAM" id="SSF51338">
    <property type="entry name" value="Composite domain of metallo-dependent hydrolases"/>
    <property type="match status" value="1"/>
</dbReference>